<evidence type="ECO:0000256" key="8">
    <source>
        <dbReference type="ARBA" id="ARBA00022989"/>
    </source>
</evidence>
<dbReference type="GO" id="GO:0015031">
    <property type="term" value="P:protein transport"/>
    <property type="evidence" value="ECO:0007669"/>
    <property type="project" value="UniProtKB-KW"/>
</dbReference>
<evidence type="ECO:0000256" key="5">
    <source>
        <dbReference type="ARBA" id="ARBA00022519"/>
    </source>
</evidence>
<reference evidence="12 13" key="1">
    <citation type="submission" date="2016-09" db="EMBL/GenBank/DDBJ databases">
        <title>Chromobacterium muskegensis sp. nov., an insecticidal bacterium isolated from Sphagnum bogs.</title>
        <authorList>
            <person name="Sparks M.E."/>
            <person name="Blackburn M.B."/>
            <person name="Gundersen-Rindal D.E."/>
            <person name="Mitchell A."/>
            <person name="Farrar R."/>
            <person name="Kuhar D."/>
        </authorList>
    </citation>
    <scope>NUCLEOTIDE SEQUENCE [LARGE SCALE GENOMIC DNA]</scope>
    <source>
        <strain evidence="12 13">37-2</strain>
    </source>
</reference>
<feature type="domain" description="TonB C-terminal" evidence="11">
    <location>
        <begin position="123"/>
        <end position="212"/>
    </location>
</feature>
<accession>A0A1S1X069</accession>
<dbReference type="AlphaFoldDB" id="A0A1S1X069"/>
<dbReference type="InterPro" id="IPR037682">
    <property type="entry name" value="TonB_C"/>
</dbReference>
<organism evidence="12 13">
    <name type="scientific">Chromobacterium sphagni</name>
    <dbReference type="NCBI Taxonomy" id="1903179"/>
    <lineage>
        <taxon>Bacteria</taxon>
        <taxon>Pseudomonadati</taxon>
        <taxon>Pseudomonadota</taxon>
        <taxon>Betaproteobacteria</taxon>
        <taxon>Neisseriales</taxon>
        <taxon>Chromobacteriaceae</taxon>
        <taxon>Chromobacterium</taxon>
    </lineage>
</organism>
<comment type="subcellular location">
    <subcellularLocation>
        <location evidence="1">Cell inner membrane</location>
        <topology evidence="1">Single-pass membrane protein</topology>
        <orientation evidence="1">Periplasmic side</orientation>
    </subcellularLocation>
</comment>
<evidence type="ECO:0000256" key="1">
    <source>
        <dbReference type="ARBA" id="ARBA00004383"/>
    </source>
</evidence>
<evidence type="ECO:0000256" key="7">
    <source>
        <dbReference type="ARBA" id="ARBA00022927"/>
    </source>
</evidence>
<dbReference type="InterPro" id="IPR006260">
    <property type="entry name" value="TonB/TolA_C"/>
</dbReference>
<dbReference type="Gene3D" id="3.30.1150.10">
    <property type="match status" value="1"/>
</dbReference>
<evidence type="ECO:0000313" key="12">
    <source>
        <dbReference type="EMBL" id="OHX12790.1"/>
    </source>
</evidence>
<feature type="compositionally biased region" description="Basic and acidic residues" evidence="10">
    <location>
        <begin position="112"/>
        <end position="124"/>
    </location>
</feature>
<evidence type="ECO:0000259" key="11">
    <source>
        <dbReference type="PROSITE" id="PS52015"/>
    </source>
</evidence>
<evidence type="ECO:0000256" key="2">
    <source>
        <dbReference type="ARBA" id="ARBA00006555"/>
    </source>
</evidence>
<proteinExistence type="inferred from homology"/>
<feature type="region of interest" description="Disordered" evidence="10">
    <location>
        <begin position="51"/>
        <end position="142"/>
    </location>
</feature>
<dbReference type="EMBL" id="MKCS01000001">
    <property type="protein sequence ID" value="OHX12790.1"/>
    <property type="molecule type" value="Genomic_DNA"/>
</dbReference>
<comment type="similarity">
    <text evidence="2">Belongs to the TonB family.</text>
</comment>
<evidence type="ECO:0000256" key="6">
    <source>
        <dbReference type="ARBA" id="ARBA00022692"/>
    </source>
</evidence>
<evidence type="ECO:0000256" key="9">
    <source>
        <dbReference type="ARBA" id="ARBA00023136"/>
    </source>
</evidence>
<dbReference type="GO" id="GO:0031992">
    <property type="term" value="F:energy transducer activity"/>
    <property type="evidence" value="ECO:0007669"/>
    <property type="project" value="TreeGrafter"/>
</dbReference>
<protein>
    <recommendedName>
        <fullName evidence="11">TonB C-terminal domain-containing protein</fullName>
    </recommendedName>
</protein>
<feature type="compositionally biased region" description="Low complexity" evidence="10">
    <location>
        <begin position="76"/>
        <end position="96"/>
    </location>
</feature>
<dbReference type="SUPFAM" id="SSF74653">
    <property type="entry name" value="TolA/TonB C-terminal domain"/>
    <property type="match status" value="1"/>
</dbReference>
<name>A0A1S1X069_9NEIS</name>
<dbReference type="NCBIfam" id="TIGR01352">
    <property type="entry name" value="tonB_Cterm"/>
    <property type="match status" value="1"/>
</dbReference>
<keyword evidence="9" id="KW-0472">Membrane</keyword>
<dbReference type="PANTHER" id="PTHR33446:SF2">
    <property type="entry name" value="PROTEIN TONB"/>
    <property type="match status" value="1"/>
</dbReference>
<dbReference type="Proteomes" id="UP000180088">
    <property type="component" value="Unassembled WGS sequence"/>
</dbReference>
<dbReference type="PROSITE" id="PS52015">
    <property type="entry name" value="TONB_CTD"/>
    <property type="match status" value="1"/>
</dbReference>
<keyword evidence="7" id="KW-0653">Protein transport</keyword>
<evidence type="ECO:0000256" key="3">
    <source>
        <dbReference type="ARBA" id="ARBA00022448"/>
    </source>
</evidence>
<dbReference type="Pfam" id="PF03544">
    <property type="entry name" value="TonB_C"/>
    <property type="match status" value="1"/>
</dbReference>
<keyword evidence="4" id="KW-1003">Cell membrane</keyword>
<keyword evidence="5" id="KW-0997">Cell inner membrane</keyword>
<dbReference type="STRING" id="1903179.BI347_04215"/>
<keyword evidence="3" id="KW-0813">Transport</keyword>
<dbReference type="PANTHER" id="PTHR33446">
    <property type="entry name" value="PROTEIN TONB-RELATED"/>
    <property type="match status" value="1"/>
</dbReference>
<evidence type="ECO:0000313" key="13">
    <source>
        <dbReference type="Proteomes" id="UP000180088"/>
    </source>
</evidence>
<dbReference type="GO" id="GO:0055085">
    <property type="term" value="P:transmembrane transport"/>
    <property type="evidence" value="ECO:0007669"/>
    <property type="project" value="InterPro"/>
</dbReference>
<keyword evidence="6" id="KW-0812">Transmembrane</keyword>
<sequence length="212" mass="22191">MWRAGLLSLGLHALAIAGWWCGGTHHSLPVVAETPVMVTLSDAAERSAHMGGAAAAGGGVERRADARASARRRSLKAAAPVATAPRQAAMATAPATGLTGGVEASTHAGAAQKEEGRSDGDHEALYGPAYLENPQPSYPERSRQLGEEGEVLLRVRVGANGQALMVTLARSSGFHRLDQTAMDAVARWRFVPARRGGTVVESELTVPVRFQP</sequence>
<keyword evidence="8" id="KW-1133">Transmembrane helix</keyword>
<comment type="caution">
    <text evidence="12">The sequence shown here is derived from an EMBL/GenBank/DDBJ whole genome shotgun (WGS) entry which is preliminary data.</text>
</comment>
<dbReference type="GO" id="GO:0098797">
    <property type="term" value="C:plasma membrane protein complex"/>
    <property type="evidence" value="ECO:0007669"/>
    <property type="project" value="TreeGrafter"/>
</dbReference>
<dbReference type="InterPro" id="IPR051045">
    <property type="entry name" value="TonB-dependent_transducer"/>
</dbReference>
<gene>
    <name evidence="12" type="ORF">BI347_04215</name>
</gene>
<evidence type="ECO:0000256" key="10">
    <source>
        <dbReference type="SAM" id="MobiDB-lite"/>
    </source>
</evidence>
<evidence type="ECO:0000256" key="4">
    <source>
        <dbReference type="ARBA" id="ARBA00022475"/>
    </source>
</evidence>